<dbReference type="InterPro" id="IPR050661">
    <property type="entry name" value="BglG_antiterminators"/>
</dbReference>
<accession>A0A437SWS9</accession>
<reference evidence="4 5" key="1">
    <citation type="submission" date="2018-12" db="EMBL/GenBank/DDBJ databases">
        <authorList>
            <person name="Meng J."/>
        </authorList>
    </citation>
    <scope>NUCLEOTIDE SEQUENCE [LARGE SCALE GENOMIC DNA]</scope>
    <source>
        <strain evidence="4 5">HT111-2</strain>
    </source>
</reference>
<dbReference type="Gene3D" id="3.40.930.10">
    <property type="entry name" value="Mannitol-specific EII, Chain A"/>
    <property type="match status" value="1"/>
</dbReference>
<evidence type="ECO:0000256" key="1">
    <source>
        <dbReference type="ARBA" id="ARBA00022737"/>
    </source>
</evidence>
<protein>
    <submittedName>
        <fullName evidence="4">PRD domain-containing protein</fullName>
    </submittedName>
</protein>
<dbReference type="EMBL" id="RXIA01000005">
    <property type="protein sequence ID" value="RVU71386.1"/>
    <property type="molecule type" value="Genomic_DNA"/>
</dbReference>
<dbReference type="InterPro" id="IPR036388">
    <property type="entry name" value="WH-like_DNA-bd_sf"/>
</dbReference>
<dbReference type="PANTHER" id="PTHR30185:SF15">
    <property type="entry name" value="CRYPTIC BETA-GLUCOSIDE BGL OPERON ANTITERMINATOR"/>
    <property type="match status" value="1"/>
</dbReference>
<dbReference type="InterPro" id="IPR016152">
    <property type="entry name" value="PTrfase/Anion_transptr"/>
</dbReference>
<evidence type="ECO:0000313" key="5">
    <source>
        <dbReference type="Proteomes" id="UP000288291"/>
    </source>
</evidence>
<evidence type="ECO:0000259" key="3">
    <source>
        <dbReference type="PROSITE" id="PS51372"/>
    </source>
</evidence>
<dbReference type="InterPro" id="IPR011608">
    <property type="entry name" value="PRD"/>
</dbReference>
<feature type="domain" description="PTS EIIA type-2" evidence="2">
    <location>
        <begin position="465"/>
        <end position="612"/>
    </location>
</feature>
<dbReference type="PANTHER" id="PTHR30185">
    <property type="entry name" value="CRYPTIC BETA-GLUCOSIDE BGL OPERON ANTITERMINATOR"/>
    <property type="match status" value="1"/>
</dbReference>
<evidence type="ECO:0000313" key="4">
    <source>
        <dbReference type="EMBL" id="RVU71386.1"/>
    </source>
</evidence>
<dbReference type="SUPFAM" id="SSF63520">
    <property type="entry name" value="PTS-regulatory domain, PRD"/>
    <property type="match status" value="1"/>
</dbReference>
<comment type="caution">
    <text evidence="4">The sequence shown here is derived from an EMBL/GenBank/DDBJ whole genome shotgun (WGS) entry which is preliminary data.</text>
</comment>
<evidence type="ECO:0000259" key="2">
    <source>
        <dbReference type="PROSITE" id="PS51094"/>
    </source>
</evidence>
<sequence>MNSDLYKIIRILIENGPTTIDELAYLENVSRRTIENRIKDLSQTLEKVVAIVKRGNAYSLAVLDFNLFYEMQYKYLQNGFNVDDPEEKSLRIIYELIKQPDYTSIDNLADKLTLDKRSISRNISDKAKYLALYFAQATSKQGKGIKISFQNEAMILLLMRNIMTLGHGYVDTDRFDKIFNSLDQKFTDKKLLKKIVLNILVLEKVRNCRGQINDRIPFFYPLWDQENSEIQTLTSWFKVHFMGLTAAETEFLLSPLNLNKNIYTSEVKLEQVFNENRKLVYSSLKKSVLNYGLNTDTVYFKIKWHILFLINRCVLRQNLKETLPKETAEKYPVAFEFALSLVEIIETKYEAKVSLGEINYLVLYFQQAIDELDTGKINSAEKIAVIKTFRSSANDFLGEKIKSKLPNAEIAIFKNKKELLKDNHDYLFVLSRMPFVYKDIPVVNPNIVFKKDKLSILITIALIQKYIKQKLIKVVRHDLTAKTYYQTVEELVGLLSEDYELTTDFYQRWTEREKKSNNVISNGIAIPHAVDNSGKQRILLSFGIVKSSVTYKKTKLKLVALIGIPEDLNTPLVEATSELYDFISMVIRNEVLLENAEKYDNTRSFIQMLEGI</sequence>
<name>A0A437SWS9_9LACO</name>
<dbReference type="Gene3D" id="1.10.10.10">
    <property type="entry name" value="Winged helix-like DNA-binding domain superfamily/Winged helix DNA-binding domain"/>
    <property type="match status" value="1"/>
</dbReference>
<dbReference type="InterPro" id="IPR013196">
    <property type="entry name" value="HTH_11"/>
</dbReference>
<dbReference type="InterPro" id="IPR036634">
    <property type="entry name" value="PRD_sf"/>
</dbReference>
<dbReference type="Pfam" id="PF00874">
    <property type="entry name" value="PRD"/>
    <property type="match status" value="1"/>
</dbReference>
<organism evidence="4 5">
    <name type="scientific">Lactobacillus xujianguonis</name>
    <dbReference type="NCBI Taxonomy" id="2495899"/>
    <lineage>
        <taxon>Bacteria</taxon>
        <taxon>Bacillati</taxon>
        <taxon>Bacillota</taxon>
        <taxon>Bacilli</taxon>
        <taxon>Lactobacillales</taxon>
        <taxon>Lactobacillaceae</taxon>
        <taxon>Lactobacillus</taxon>
    </lineage>
</organism>
<keyword evidence="5" id="KW-1185">Reference proteome</keyword>
<gene>
    <name evidence="4" type="ORF">EJK17_02800</name>
</gene>
<dbReference type="GO" id="GO:0006355">
    <property type="term" value="P:regulation of DNA-templated transcription"/>
    <property type="evidence" value="ECO:0007669"/>
    <property type="project" value="InterPro"/>
</dbReference>
<feature type="domain" description="PRD" evidence="3">
    <location>
        <begin position="264"/>
        <end position="375"/>
    </location>
</feature>
<dbReference type="InterPro" id="IPR002178">
    <property type="entry name" value="PTS_EIIA_type-2_dom"/>
</dbReference>
<dbReference type="Pfam" id="PF00359">
    <property type="entry name" value="PTS_EIIA_2"/>
    <property type="match status" value="1"/>
</dbReference>
<dbReference type="AlphaFoldDB" id="A0A437SWS9"/>
<proteinExistence type="predicted"/>
<keyword evidence="1" id="KW-0677">Repeat</keyword>
<dbReference type="Pfam" id="PF08279">
    <property type="entry name" value="HTH_11"/>
    <property type="match status" value="1"/>
</dbReference>
<dbReference type="PROSITE" id="PS51094">
    <property type="entry name" value="PTS_EIIA_TYPE_2"/>
    <property type="match status" value="1"/>
</dbReference>
<dbReference type="PROSITE" id="PS51372">
    <property type="entry name" value="PRD_2"/>
    <property type="match status" value="1"/>
</dbReference>
<dbReference type="RefSeq" id="WP_103661756.1">
    <property type="nucleotide sequence ID" value="NZ_ML136874.1"/>
</dbReference>
<dbReference type="SUPFAM" id="SSF55804">
    <property type="entry name" value="Phoshotransferase/anion transport protein"/>
    <property type="match status" value="1"/>
</dbReference>
<dbReference type="Gene3D" id="1.10.1790.10">
    <property type="entry name" value="PRD domain"/>
    <property type="match status" value="1"/>
</dbReference>
<dbReference type="Proteomes" id="UP000288291">
    <property type="component" value="Unassembled WGS sequence"/>
</dbReference>